<dbReference type="PROSITE" id="PS00237">
    <property type="entry name" value="G_PROTEIN_RECEP_F1_1"/>
    <property type="match status" value="1"/>
</dbReference>
<evidence type="ECO:0000256" key="13">
    <source>
        <dbReference type="RuleBase" id="RU000688"/>
    </source>
</evidence>
<comment type="subcellular location">
    <subcellularLocation>
        <location evidence="1">Cell membrane</location>
        <topology evidence="1">Multi-pass membrane protein</topology>
    </subcellularLocation>
</comment>
<comment type="function">
    <text evidence="12">G-protein-coupled receptor of lysophosphatidylserine (LysoPS) that plays different roles in immune response. Acts a damage-sensing receptor that triggers tissue repair upon recognition of dying neutrophils. Mechanistically, apoptotic neutrophils release lysophosphatydilserine that are recognized by type 3 innate lymphoid cells (ILC3s) via GPR34, which activates downstream PI3K-AKT and RAS-ERK signaling pathways leading to STAT3 activation and IL-22 production. Plays an important role in microglial function, controlling morphology and phagocytosis.</text>
</comment>
<keyword evidence="2" id="KW-1003">Cell membrane</keyword>
<comment type="similarity">
    <text evidence="13">Belongs to the G-protein coupled receptor 1 family.</text>
</comment>
<organism evidence="16 17">
    <name type="scientific">Aldrovandia affinis</name>
    <dbReference type="NCBI Taxonomy" id="143900"/>
    <lineage>
        <taxon>Eukaryota</taxon>
        <taxon>Metazoa</taxon>
        <taxon>Chordata</taxon>
        <taxon>Craniata</taxon>
        <taxon>Vertebrata</taxon>
        <taxon>Euteleostomi</taxon>
        <taxon>Actinopterygii</taxon>
        <taxon>Neopterygii</taxon>
        <taxon>Teleostei</taxon>
        <taxon>Notacanthiformes</taxon>
        <taxon>Halosauridae</taxon>
        <taxon>Aldrovandia</taxon>
    </lineage>
</organism>
<accession>A0AAD7WSE9</accession>
<dbReference type="FunFam" id="1.20.1070.10:FF:000150">
    <property type="entry name" value="probable G-protein coupled receptor 34"/>
    <property type="match status" value="1"/>
</dbReference>
<evidence type="ECO:0000256" key="4">
    <source>
        <dbReference type="ARBA" id="ARBA00022989"/>
    </source>
</evidence>
<feature type="domain" description="G-protein coupled receptors family 1 profile" evidence="15">
    <location>
        <begin position="51"/>
        <end position="304"/>
    </location>
</feature>
<sequence>MTSLLTTSLPNVSYVAGLHPPGGNTCRVDDMALSIPLAFCYSVFFVFGLAGNLLALWVFLFVQGKKSSVRVLLVNVAVADLLLVVCLPFRVLYHSRGNRWTLGPTFCKVVGNVFYMNMYISITILGLISVDRYFKVHRTGVAGCRKSSWSVVACAMIWALSVTVTILMVISSDGSEDAGKCFHYKKKLGAEWKAYLNYFLVAVFWVVFLALVVSYGKIALKLLGTSREKPGFPNAHRYSRTAKKSFFVLFLFTVCFVPYHSFRIVYIHSQIHKTTCSWASLLDRINEVVLLFSTLNSCLDPIMYFLLSGSVRRATLRILNNFFCQQADGATSSSESHMPSVITIGSTPRPSAALITPLRSITTDQSNLLQAKLAEGTSCPQATHRKQ</sequence>
<dbReference type="InterPro" id="IPR000276">
    <property type="entry name" value="GPCR_Rhodpsn"/>
</dbReference>
<feature type="transmembrane region" description="Helical" evidence="14">
    <location>
        <begin position="195"/>
        <end position="220"/>
    </location>
</feature>
<dbReference type="InterPro" id="IPR017452">
    <property type="entry name" value="GPCR_Rhodpsn_7TM"/>
</dbReference>
<dbReference type="PROSITE" id="PS50262">
    <property type="entry name" value="G_PROTEIN_RECEP_F1_2"/>
    <property type="match status" value="1"/>
</dbReference>
<keyword evidence="5 13" id="KW-0297">G-protein coupled receptor</keyword>
<proteinExistence type="inferred from homology"/>
<evidence type="ECO:0000256" key="1">
    <source>
        <dbReference type="ARBA" id="ARBA00004651"/>
    </source>
</evidence>
<gene>
    <name evidence="16" type="ORF">AAFF_G00278820</name>
</gene>
<evidence type="ECO:0000256" key="14">
    <source>
        <dbReference type="SAM" id="Phobius"/>
    </source>
</evidence>
<dbReference type="GO" id="GO:0045028">
    <property type="term" value="F:G protein-coupled purinergic nucleotide receptor activity"/>
    <property type="evidence" value="ECO:0007669"/>
    <property type="project" value="TreeGrafter"/>
</dbReference>
<dbReference type="PRINTS" id="PR01157">
    <property type="entry name" value="P2YPURNOCPTR"/>
</dbReference>
<keyword evidence="3 13" id="KW-0812">Transmembrane</keyword>
<evidence type="ECO:0000259" key="15">
    <source>
        <dbReference type="PROSITE" id="PS50262"/>
    </source>
</evidence>
<dbReference type="EMBL" id="JAINUG010000039">
    <property type="protein sequence ID" value="KAJ8407308.1"/>
    <property type="molecule type" value="Genomic_DNA"/>
</dbReference>
<feature type="transmembrane region" description="Helical" evidence="14">
    <location>
        <begin position="113"/>
        <end position="130"/>
    </location>
</feature>
<keyword evidence="6 14" id="KW-0472">Membrane</keyword>
<evidence type="ECO:0000256" key="9">
    <source>
        <dbReference type="ARBA" id="ARBA00023180"/>
    </source>
</evidence>
<evidence type="ECO:0000313" key="16">
    <source>
        <dbReference type="EMBL" id="KAJ8407308.1"/>
    </source>
</evidence>
<feature type="transmembrane region" description="Helical" evidence="14">
    <location>
        <begin position="288"/>
        <end position="307"/>
    </location>
</feature>
<evidence type="ECO:0000256" key="12">
    <source>
        <dbReference type="ARBA" id="ARBA00045234"/>
    </source>
</evidence>
<evidence type="ECO:0000256" key="3">
    <source>
        <dbReference type="ARBA" id="ARBA00022692"/>
    </source>
</evidence>
<feature type="transmembrane region" description="Helical" evidence="14">
    <location>
        <begin position="151"/>
        <end position="170"/>
    </location>
</feature>
<dbReference type="Pfam" id="PF00001">
    <property type="entry name" value="7tm_1"/>
    <property type="match status" value="1"/>
</dbReference>
<evidence type="ECO:0000256" key="10">
    <source>
        <dbReference type="ARBA" id="ARBA00023224"/>
    </source>
</evidence>
<evidence type="ECO:0000256" key="6">
    <source>
        <dbReference type="ARBA" id="ARBA00023136"/>
    </source>
</evidence>
<dbReference type="PANTHER" id="PTHR24233">
    <property type="entry name" value="P2Y PURINOCEPTOR-RELATED G-PROTEIN COUPLED RECEPTOR"/>
    <property type="match status" value="1"/>
</dbReference>
<dbReference type="GO" id="GO:0005886">
    <property type="term" value="C:plasma membrane"/>
    <property type="evidence" value="ECO:0007669"/>
    <property type="project" value="UniProtKB-SubCell"/>
</dbReference>
<dbReference type="Gene3D" id="1.20.1070.10">
    <property type="entry name" value="Rhodopsin 7-helix transmembrane proteins"/>
    <property type="match status" value="1"/>
</dbReference>
<evidence type="ECO:0000256" key="7">
    <source>
        <dbReference type="ARBA" id="ARBA00023157"/>
    </source>
</evidence>
<evidence type="ECO:0000256" key="2">
    <source>
        <dbReference type="ARBA" id="ARBA00022475"/>
    </source>
</evidence>
<name>A0AAD7WSE9_9TELE</name>
<comment type="caution">
    <text evidence="16">The sequence shown here is derived from an EMBL/GenBank/DDBJ whole genome shotgun (WGS) entry which is preliminary data.</text>
</comment>
<feature type="transmembrane region" description="Helical" evidence="14">
    <location>
        <begin position="33"/>
        <end position="60"/>
    </location>
</feature>
<keyword evidence="9" id="KW-0325">Glycoprotein</keyword>
<evidence type="ECO:0000256" key="5">
    <source>
        <dbReference type="ARBA" id="ARBA00023040"/>
    </source>
</evidence>
<dbReference type="SUPFAM" id="SSF81321">
    <property type="entry name" value="Family A G protein-coupled receptor-like"/>
    <property type="match status" value="1"/>
</dbReference>
<feature type="transmembrane region" description="Helical" evidence="14">
    <location>
        <begin position="246"/>
        <end position="268"/>
    </location>
</feature>
<reference evidence="16" key="1">
    <citation type="journal article" date="2023" name="Science">
        <title>Genome structures resolve the early diversification of teleost fishes.</title>
        <authorList>
            <person name="Parey E."/>
            <person name="Louis A."/>
            <person name="Montfort J."/>
            <person name="Bouchez O."/>
            <person name="Roques C."/>
            <person name="Iampietro C."/>
            <person name="Lluch J."/>
            <person name="Castinel A."/>
            <person name="Donnadieu C."/>
            <person name="Desvignes T."/>
            <person name="Floi Bucao C."/>
            <person name="Jouanno E."/>
            <person name="Wen M."/>
            <person name="Mejri S."/>
            <person name="Dirks R."/>
            <person name="Jansen H."/>
            <person name="Henkel C."/>
            <person name="Chen W.J."/>
            <person name="Zahm M."/>
            <person name="Cabau C."/>
            <person name="Klopp C."/>
            <person name="Thompson A.W."/>
            <person name="Robinson-Rechavi M."/>
            <person name="Braasch I."/>
            <person name="Lecointre G."/>
            <person name="Bobe J."/>
            <person name="Postlethwait J.H."/>
            <person name="Berthelot C."/>
            <person name="Roest Crollius H."/>
            <person name="Guiguen Y."/>
        </authorList>
    </citation>
    <scope>NUCLEOTIDE SEQUENCE</scope>
    <source>
        <strain evidence="16">NC1722</strain>
    </source>
</reference>
<evidence type="ECO:0000256" key="8">
    <source>
        <dbReference type="ARBA" id="ARBA00023170"/>
    </source>
</evidence>
<protein>
    <recommendedName>
        <fullName evidence="11">Probable G-protein coupled receptor 34</fullName>
    </recommendedName>
</protein>
<keyword evidence="8 13" id="KW-0675">Receptor</keyword>
<keyword evidence="4 14" id="KW-1133">Transmembrane helix</keyword>
<keyword evidence="17" id="KW-1185">Reference proteome</keyword>
<dbReference type="Proteomes" id="UP001221898">
    <property type="component" value="Unassembled WGS sequence"/>
</dbReference>
<dbReference type="AlphaFoldDB" id="A0AAD7WSE9"/>
<keyword evidence="10 13" id="KW-0807">Transducer</keyword>
<dbReference type="PANTHER" id="PTHR24233:SF1">
    <property type="entry name" value="G-PROTEIN COUPLED RECEPTOR 34-RELATED"/>
    <property type="match status" value="1"/>
</dbReference>
<dbReference type="PRINTS" id="PR00237">
    <property type="entry name" value="GPCRRHODOPSN"/>
</dbReference>
<evidence type="ECO:0000256" key="11">
    <source>
        <dbReference type="ARBA" id="ARBA00035691"/>
    </source>
</evidence>
<keyword evidence="7" id="KW-1015">Disulfide bond</keyword>
<evidence type="ECO:0000313" key="17">
    <source>
        <dbReference type="Proteomes" id="UP001221898"/>
    </source>
</evidence>
<feature type="transmembrane region" description="Helical" evidence="14">
    <location>
        <begin position="72"/>
        <end position="93"/>
    </location>
</feature>